<protein>
    <recommendedName>
        <fullName evidence="3">Immunity protein 30 domain-containing protein</fullName>
    </recommendedName>
</protein>
<dbReference type="Proteomes" id="UP000317713">
    <property type="component" value="Chromosome"/>
</dbReference>
<sequence>MKREQSPYRLRMQADINQFYAGAYDDINTITTAPLETGLKVLTVLLESACHGQNIGPIVLARDLLKNISSEWLYQHLPVIVRECIDLDDEWEYRRLLEVVQETVPILLKKYVLLGLHSKNEEVREAAEDYVVMSGTEQ</sequence>
<accession>A0A517I1N8</accession>
<proteinExistence type="predicted"/>
<evidence type="ECO:0000313" key="2">
    <source>
        <dbReference type="Proteomes" id="UP000317713"/>
    </source>
</evidence>
<evidence type="ECO:0008006" key="3">
    <source>
        <dbReference type="Google" id="ProtNLM"/>
    </source>
</evidence>
<name>A0A517I1N8_BREBE</name>
<dbReference type="AlphaFoldDB" id="A0A517I1N8"/>
<gene>
    <name evidence="1" type="ORF">FPS98_01835</name>
</gene>
<reference evidence="1 2" key="1">
    <citation type="submission" date="2019-07" db="EMBL/GenBank/DDBJ databases">
        <title>Characterization of Brevibacillus brevis HK544, as a potential biocontrol agent.</title>
        <authorList>
            <person name="Kim H."/>
        </authorList>
    </citation>
    <scope>NUCLEOTIDE SEQUENCE [LARGE SCALE GENOMIC DNA]</scope>
    <source>
        <strain evidence="1 2">HK544</strain>
    </source>
</reference>
<dbReference type="EMBL" id="CP042161">
    <property type="protein sequence ID" value="QDS32819.1"/>
    <property type="molecule type" value="Genomic_DNA"/>
</dbReference>
<evidence type="ECO:0000313" key="1">
    <source>
        <dbReference type="EMBL" id="QDS32819.1"/>
    </source>
</evidence>
<organism evidence="1 2">
    <name type="scientific">Brevibacillus brevis</name>
    <name type="common">Bacillus brevis</name>
    <dbReference type="NCBI Taxonomy" id="1393"/>
    <lineage>
        <taxon>Bacteria</taxon>
        <taxon>Bacillati</taxon>
        <taxon>Bacillota</taxon>
        <taxon>Bacilli</taxon>
        <taxon>Bacillales</taxon>
        <taxon>Paenibacillaceae</taxon>
        <taxon>Brevibacillus</taxon>
    </lineage>
</organism>
<dbReference type="RefSeq" id="WP_144613024.1">
    <property type="nucleotide sequence ID" value="NZ_CP042161.1"/>
</dbReference>